<evidence type="ECO:0000313" key="3">
    <source>
        <dbReference type="Proteomes" id="UP000515465"/>
    </source>
</evidence>
<gene>
    <name evidence="2" type="ORF">HB778_15555</name>
</gene>
<dbReference type="EMBL" id="CP050296">
    <property type="protein sequence ID" value="QND57856.1"/>
    <property type="molecule type" value="Genomic_DNA"/>
</dbReference>
<proteinExistence type="predicted"/>
<dbReference type="RefSeq" id="WP_183464635.1">
    <property type="nucleotide sequence ID" value="NZ_CP050296.1"/>
</dbReference>
<organism evidence="2 3">
    <name type="scientific">Mesorhizobium huakuii</name>
    <dbReference type="NCBI Taxonomy" id="28104"/>
    <lineage>
        <taxon>Bacteria</taxon>
        <taxon>Pseudomonadati</taxon>
        <taxon>Pseudomonadota</taxon>
        <taxon>Alphaproteobacteria</taxon>
        <taxon>Hyphomicrobiales</taxon>
        <taxon>Phyllobacteriaceae</taxon>
        <taxon>Mesorhizobium</taxon>
    </lineage>
</organism>
<dbReference type="Proteomes" id="UP000515465">
    <property type="component" value="Chromosome"/>
</dbReference>
<name>A0A7G6STM4_9HYPH</name>
<dbReference type="AlphaFoldDB" id="A0A7G6STM4"/>
<protein>
    <submittedName>
        <fullName evidence="2">Uncharacterized protein</fullName>
    </submittedName>
</protein>
<accession>A0A7G6STM4</accession>
<evidence type="ECO:0000313" key="2">
    <source>
        <dbReference type="EMBL" id="QND57856.1"/>
    </source>
</evidence>
<feature type="compositionally biased region" description="Polar residues" evidence="1">
    <location>
        <begin position="73"/>
        <end position="84"/>
    </location>
</feature>
<feature type="region of interest" description="Disordered" evidence="1">
    <location>
        <begin position="60"/>
        <end position="108"/>
    </location>
</feature>
<reference evidence="3" key="1">
    <citation type="journal article" date="2020" name="Mol. Plant Microbe">
        <title>Rhizobial microsymbionts of the narrowly endemic Oxytropis species growing in Kamchatka are characterized by significant genetic diversity and possess a set of genes that are associated with T3SS and T6SS secretion systems and can affect the development of symbiosis.</title>
        <authorList>
            <person name="Safronova V."/>
            <person name="Guro P."/>
            <person name="Sazanova A."/>
            <person name="Kuznetsova I."/>
            <person name="Belimov A."/>
            <person name="Yakubov V."/>
            <person name="Chirak E."/>
            <person name="Afonin A."/>
            <person name="Gogolev Y."/>
            <person name="Andronov E."/>
            <person name="Tikhonovich I."/>
        </authorList>
    </citation>
    <scope>NUCLEOTIDE SEQUENCE [LARGE SCALE GENOMIC DNA]</scope>
    <source>
        <strain evidence="3">583</strain>
    </source>
</reference>
<sequence length="108" mass="11525">METTILLLLIGFGAGFYFRGLRAKTEAANSKRHADALDQQISILLRDIVTMSAWCLRQSEGTKPPGGGFPLEGTQTSTVRNNVRPSGIGTGESQAARQACGTFSHASK</sequence>
<evidence type="ECO:0000256" key="1">
    <source>
        <dbReference type="SAM" id="MobiDB-lite"/>
    </source>
</evidence>